<protein>
    <submittedName>
        <fullName evidence="8">TetR/AcrR family transcriptional regulator</fullName>
    </submittedName>
</protein>
<dbReference type="PANTHER" id="PTHR30055">
    <property type="entry name" value="HTH-TYPE TRANSCRIPTIONAL REGULATOR RUTR"/>
    <property type="match status" value="1"/>
</dbReference>
<dbReference type="SUPFAM" id="SSF48498">
    <property type="entry name" value="Tetracyclin repressor-like, C-terminal domain"/>
    <property type="match status" value="1"/>
</dbReference>
<dbReference type="AlphaFoldDB" id="A0A367EQG7"/>
<gene>
    <name evidence="8" type="ORF">DTL70_21900</name>
</gene>
<organism evidence="8 9">
    <name type="scientific">Streptomyces diacarni</name>
    <dbReference type="NCBI Taxonomy" id="2800381"/>
    <lineage>
        <taxon>Bacteria</taxon>
        <taxon>Bacillati</taxon>
        <taxon>Actinomycetota</taxon>
        <taxon>Actinomycetes</taxon>
        <taxon>Kitasatosporales</taxon>
        <taxon>Streptomycetaceae</taxon>
        <taxon>Streptomyces</taxon>
    </lineage>
</organism>
<proteinExistence type="predicted"/>
<evidence type="ECO:0000256" key="4">
    <source>
        <dbReference type="ARBA" id="ARBA00023163"/>
    </source>
</evidence>
<feature type="region of interest" description="Disordered" evidence="6">
    <location>
        <begin position="1"/>
        <end position="52"/>
    </location>
</feature>
<dbReference type="InterPro" id="IPR050109">
    <property type="entry name" value="HTH-type_TetR-like_transc_reg"/>
</dbReference>
<evidence type="ECO:0000256" key="1">
    <source>
        <dbReference type="ARBA" id="ARBA00022491"/>
    </source>
</evidence>
<sequence length="422" mass="45320">MGVGVQRGYHCRRPPPLPERRLGGLAVPGETRSPDVAEGVQVRPGRATGHRHGKCIGHEVEQCDAHSADQPSSLVTTGRECELPLPPASFRALEDFWARACDRSSPGTDVRRRLRCAGPPRGARRSMSEPPGQVRAAELRAAADRSAPPAGRAEAQKQAVRARRRWSAGPVPVVAGLRHPVAASKSERASPIRSILAGTEYPWVCNYGCMVDTAGHSHPPGPVPRLPRDEVRRRLLAAAERVFAERGYADSKLEDIARTAGFTKGAVYSNFGSKQELFGAILSERSEAELADVMAGLDAGADVAALIEQAARTVAQRIIDDTERGRLGLEIAARAIRDEETGAVVAPMRRAQRASAGRAVREVTERAGITPPVDPELAGTILHCLTNGLAMEHLVDREGVDADTAERALRAVLGWLTEGVRK</sequence>
<feature type="region of interest" description="Disordered" evidence="6">
    <location>
        <begin position="103"/>
        <end position="165"/>
    </location>
</feature>
<dbReference type="InterPro" id="IPR039538">
    <property type="entry name" value="BetI_C"/>
</dbReference>
<keyword evidence="9" id="KW-1185">Reference proteome</keyword>
<dbReference type="Pfam" id="PF13977">
    <property type="entry name" value="TetR_C_6"/>
    <property type="match status" value="1"/>
</dbReference>
<reference evidence="8 9" key="1">
    <citation type="submission" date="2018-06" db="EMBL/GenBank/DDBJ databases">
        <title>Streptomyces reniochalinae sp. nov. and Streptomyces diacarnus sp. nov. from marine sponges.</title>
        <authorList>
            <person name="Li L."/>
        </authorList>
    </citation>
    <scope>NUCLEOTIDE SEQUENCE [LARGE SCALE GENOMIC DNA]</scope>
    <source>
        <strain evidence="8 9">LHW51701</strain>
    </source>
</reference>
<evidence type="ECO:0000256" key="6">
    <source>
        <dbReference type="SAM" id="MobiDB-lite"/>
    </source>
</evidence>
<evidence type="ECO:0000259" key="7">
    <source>
        <dbReference type="PROSITE" id="PS50977"/>
    </source>
</evidence>
<dbReference type="InterPro" id="IPR001647">
    <property type="entry name" value="HTH_TetR"/>
</dbReference>
<dbReference type="PROSITE" id="PS50977">
    <property type="entry name" value="HTH_TETR_2"/>
    <property type="match status" value="1"/>
</dbReference>
<evidence type="ECO:0000313" key="8">
    <source>
        <dbReference type="EMBL" id="RCG19440.1"/>
    </source>
</evidence>
<dbReference type="GO" id="GO:0000976">
    <property type="term" value="F:transcription cis-regulatory region binding"/>
    <property type="evidence" value="ECO:0007669"/>
    <property type="project" value="TreeGrafter"/>
</dbReference>
<evidence type="ECO:0000256" key="5">
    <source>
        <dbReference type="PROSITE-ProRule" id="PRU00335"/>
    </source>
</evidence>
<name>A0A367EQG7_9ACTN</name>
<dbReference type="InterPro" id="IPR009057">
    <property type="entry name" value="Homeodomain-like_sf"/>
</dbReference>
<feature type="domain" description="HTH tetR-type" evidence="7">
    <location>
        <begin position="229"/>
        <end position="289"/>
    </location>
</feature>
<dbReference type="Gene3D" id="1.10.357.10">
    <property type="entry name" value="Tetracycline Repressor, domain 2"/>
    <property type="match status" value="1"/>
</dbReference>
<dbReference type="GO" id="GO:0003700">
    <property type="term" value="F:DNA-binding transcription factor activity"/>
    <property type="evidence" value="ECO:0007669"/>
    <property type="project" value="TreeGrafter"/>
</dbReference>
<dbReference type="InterPro" id="IPR036271">
    <property type="entry name" value="Tet_transcr_reg_TetR-rel_C_sf"/>
</dbReference>
<dbReference type="Proteomes" id="UP000252914">
    <property type="component" value="Unassembled WGS sequence"/>
</dbReference>
<evidence type="ECO:0000256" key="2">
    <source>
        <dbReference type="ARBA" id="ARBA00023015"/>
    </source>
</evidence>
<dbReference type="SUPFAM" id="SSF46689">
    <property type="entry name" value="Homeodomain-like"/>
    <property type="match status" value="1"/>
</dbReference>
<accession>A0A367EQG7</accession>
<feature type="DNA-binding region" description="H-T-H motif" evidence="5">
    <location>
        <begin position="252"/>
        <end position="271"/>
    </location>
</feature>
<dbReference type="PANTHER" id="PTHR30055:SF234">
    <property type="entry name" value="HTH-TYPE TRANSCRIPTIONAL REGULATOR BETI"/>
    <property type="match status" value="1"/>
</dbReference>
<keyword evidence="4" id="KW-0804">Transcription</keyword>
<keyword evidence="1" id="KW-0678">Repressor</keyword>
<keyword evidence="2" id="KW-0805">Transcription regulation</keyword>
<comment type="caution">
    <text evidence="8">The sequence shown here is derived from an EMBL/GenBank/DDBJ whole genome shotgun (WGS) entry which is preliminary data.</text>
</comment>
<keyword evidence="3 5" id="KW-0238">DNA-binding</keyword>
<dbReference type="EMBL" id="QOIN01000048">
    <property type="protein sequence ID" value="RCG19440.1"/>
    <property type="molecule type" value="Genomic_DNA"/>
</dbReference>
<evidence type="ECO:0000256" key="3">
    <source>
        <dbReference type="ARBA" id="ARBA00023125"/>
    </source>
</evidence>
<evidence type="ECO:0000313" key="9">
    <source>
        <dbReference type="Proteomes" id="UP000252914"/>
    </source>
</evidence>
<dbReference type="Pfam" id="PF00440">
    <property type="entry name" value="TetR_N"/>
    <property type="match status" value="1"/>
</dbReference>
<dbReference type="PRINTS" id="PR00455">
    <property type="entry name" value="HTHTETR"/>
</dbReference>